<dbReference type="PROSITE" id="PS50990">
    <property type="entry name" value="PEPTIDASE_C39"/>
    <property type="match status" value="1"/>
</dbReference>
<reference evidence="3 4" key="1">
    <citation type="journal article" date="2019" name="Int. J. Syst. Evol. Microbiol.">
        <title>The Global Catalogue of Microorganisms (GCM) 10K type strain sequencing project: providing services to taxonomists for standard genome sequencing and annotation.</title>
        <authorList>
            <consortium name="The Broad Institute Genomics Platform"/>
            <consortium name="The Broad Institute Genome Sequencing Center for Infectious Disease"/>
            <person name="Wu L."/>
            <person name="Ma J."/>
        </authorList>
    </citation>
    <scope>NUCLEOTIDE SEQUENCE [LARGE SCALE GENOMIC DNA]</scope>
    <source>
        <strain evidence="3 4">JCM 15896</strain>
    </source>
</reference>
<dbReference type="InterPro" id="IPR039564">
    <property type="entry name" value="Peptidase_C39-like"/>
</dbReference>
<feature type="chain" id="PRO_5046924686" description="Peptidase C39 domain-containing protein" evidence="1">
    <location>
        <begin position="28"/>
        <end position="320"/>
    </location>
</feature>
<evidence type="ECO:0000259" key="2">
    <source>
        <dbReference type="PROSITE" id="PS50990"/>
    </source>
</evidence>
<sequence length="320" mass="36332">MKFHYTTIACIIAGLLLLSGCQSTPQADALAKHKPTDIAFTKVIENVPFYAQQQYYCGPTTLSEVFNFYGENTSAEAIAPTMFIPKKQGTLQLEMISATRQFGFLPYSEKGSLERILYLVNQDIPVIVFQNLSIPLLPQWHYAVVIGYDLGSDEVILHTGVTQRHRMSFELFERTWSRGNYWLLAPLPTGKTNALLDPFKYISAAFDMLKVNKQHEAIKNLKAATEQWPKQWLPYLLIANHYLPTQPEISVEWLAKGYDTGQYELAYMNNYAHALALIGCKQNALAVITKALRRFPQESILLDTQNEIRATHQSHSAKCH</sequence>
<feature type="signal peptide" evidence="1">
    <location>
        <begin position="1"/>
        <end position="27"/>
    </location>
</feature>
<evidence type="ECO:0000256" key="1">
    <source>
        <dbReference type="SAM" id="SignalP"/>
    </source>
</evidence>
<keyword evidence="4" id="KW-1185">Reference proteome</keyword>
<dbReference type="Pfam" id="PF13529">
    <property type="entry name" value="Peptidase_C39_2"/>
    <property type="match status" value="1"/>
</dbReference>
<dbReference type="Proteomes" id="UP001500359">
    <property type="component" value="Unassembled WGS sequence"/>
</dbReference>
<evidence type="ECO:0000313" key="4">
    <source>
        <dbReference type="Proteomes" id="UP001500359"/>
    </source>
</evidence>
<dbReference type="EMBL" id="BAAAFD010000002">
    <property type="protein sequence ID" value="GAA0854328.1"/>
    <property type="molecule type" value="Genomic_DNA"/>
</dbReference>
<keyword evidence="1" id="KW-0732">Signal</keyword>
<accession>A0ABN1LE86</accession>
<comment type="caution">
    <text evidence="3">The sequence shown here is derived from an EMBL/GenBank/DDBJ whole genome shotgun (WGS) entry which is preliminary data.</text>
</comment>
<organism evidence="3 4">
    <name type="scientific">Aliiglaciecola litoralis</name>
    <dbReference type="NCBI Taxonomy" id="582857"/>
    <lineage>
        <taxon>Bacteria</taxon>
        <taxon>Pseudomonadati</taxon>
        <taxon>Pseudomonadota</taxon>
        <taxon>Gammaproteobacteria</taxon>
        <taxon>Alteromonadales</taxon>
        <taxon>Alteromonadaceae</taxon>
        <taxon>Aliiglaciecola</taxon>
    </lineage>
</organism>
<dbReference type="InterPro" id="IPR005074">
    <property type="entry name" value="Peptidase_C39"/>
</dbReference>
<dbReference type="RefSeq" id="WP_343857073.1">
    <property type="nucleotide sequence ID" value="NZ_BAAAFD010000002.1"/>
</dbReference>
<proteinExistence type="predicted"/>
<protein>
    <recommendedName>
        <fullName evidence="2">Peptidase C39 domain-containing protein</fullName>
    </recommendedName>
</protein>
<gene>
    <name evidence="3" type="ORF">GCM10009114_09630</name>
</gene>
<dbReference type="Gene3D" id="3.90.70.10">
    <property type="entry name" value="Cysteine proteinases"/>
    <property type="match status" value="1"/>
</dbReference>
<dbReference type="NCBIfam" id="NF033920">
    <property type="entry name" value="C39_PA2778_fam"/>
    <property type="match status" value="1"/>
</dbReference>
<dbReference type="PROSITE" id="PS51257">
    <property type="entry name" value="PROKAR_LIPOPROTEIN"/>
    <property type="match status" value="1"/>
</dbReference>
<evidence type="ECO:0000313" key="3">
    <source>
        <dbReference type="EMBL" id="GAA0854328.1"/>
    </source>
</evidence>
<name>A0ABN1LE86_9ALTE</name>
<feature type="domain" description="Peptidase C39" evidence="2">
    <location>
        <begin position="52"/>
        <end position="183"/>
    </location>
</feature>